<dbReference type="Pfam" id="PF00005">
    <property type="entry name" value="ABC_tran"/>
    <property type="match status" value="1"/>
</dbReference>
<reference evidence="10 11" key="1">
    <citation type="journal article" date="2015" name="Int. J. Syst. Evol. Microbiol.">
        <title>Roseomonas oryzae sp. nov., isolated from paddy rhizosphere soil.</title>
        <authorList>
            <person name="Ramaprasad E.V."/>
            <person name="Sasikala Ch."/>
            <person name="Ramana Ch.V."/>
        </authorList>
    </citation>
    <scope>NUCLEOTIDE SEQUENCE [LARGE SCALE GENOMIC DNA]</scope>
    <source>
        <strain evidence="10 11">KCTC 42542</strain>
    </source>
</reference>
<accession>A0A5B2TD84</accession>
<dbReference type="InterPro" id="IPR011527">
    <property type="entry name" value="ABC1_TM_dom"/>
</dbReference>
<sequence length="618" mass="65669">MRHRPPGAKRRICYPFHGNAEMPGRLPSGMTARIVPNWFSAPEGRDGSIMADVAYVQTTMSGSSRQWLLHPFTCVMTSYGTVFAPSVIAATLLVTLLALALPTALLQVYDRILPNGATGTLAALACAVVVAIILEALLRHVRSRILARIAAAAEAQAHRAAMQSLLNAPVEALEAHGNGYYAERLAAIGTLREAWSGPALQAMLDLPFALLYLLGIWYLAGPLVLVPLALLAAVGLLAFVTGAWVRRAAQKLALAEERRFNFLFDTLHGIQAMKLLGAEPLLERRYERLQAGSAQGRRMLGQIMATGQEGGLLLTEAATVAVPALGCIMVLEGRLTVGGLGACTMLAGRAMQPLLGGIAVWARLQSLAESRQRVAEIGALPDERPRARPALDVSHGHVLLSNVGLRLNGQQDWLFNGLSLECRPGELIGITGANGSGRSTLLRIMAGEVAPDAGQVRIDGQDLATIDAAGARRRVALVPADPALIRGTFLQNLTLHQPHLEAAALRLAGELGLDQVAGGLPGGWHTSVGMAGMPLPRGVAQRIGVVRALVEGPRILLLDDISAQIDAEGDLRLARLLTGLRGNVSVIIVTHRRSTLNIADRVLAIRDGRLEPQGRGQP</sequence>
<evidence type="ECO:0000256" key="1">
    <source>
        <dbReference type="ARBA" id="ARBA00004651"/>
    </source>
</evidence>
<comment type="subcellular location">
    <subcellularLocation>
        <location evidence="1">Cell membrane</location>
        <topology evidence="1">Multi-pass membrane protein</topology>
    </subcellularLocation>
</comment>
<dbReference type="SMART" id="SM00382">
    <property type="entry name" value="AAA"/>
    <property type="match status" value="1"/>
</dbReference>
<keyword evidence="2 7" id="KW-0812">Transmembrane</keyword>
<organism evidence="10 11">
    <name type="scientific">Teichococcus oryzae</name>
    <dbReference type="NCBI Taxonomy" id="1608942"/>
    <lineage>
        <taxon>Bacteria</taxon>
        <taxon>Pseudomonadati</taxon>
        <taxon>Pseudomonadota</taxon>
        <taxon>Alphaproteobacteria</taxon>
        <taxon>Acetobacterales</taxon>
        <taxon>Roseomonadaceae</taxon>
        <taxon>Roseomonas</taxon>
    </lineage>
</organism>
<feature type="transmembrane region" description="Helical" evidence="7">
    <location>
        <begin position="226"/>
        <end position="245"/>
    </location>
</feature>
<dbReference type="Proteomes" id="UP000322110">
    <property type="component" value="Unassembled WGS sequence"/>
</dbReference>
<gene>
    <name evidence="10" type="ORF">F0Q34_14140</name>
</gene>
<feature type="domain" description="ABC transmembrane type-1" evidence="9">
    <location>
        <begin position="87"/>
        <end position="366"/>
    </location>
</feature>
<dbReference type="PROSITE" id="PS50929">
    <property type="entry name" value="ABC_TM1F"/>
    <property type="match status" value="1"/>
</dbReference>
<dbReference type="EMBL" id="VUKA01000007">
    <property type="protein sequence ID" value="KAA2212466.1"/>
    <property type="molecule type" value="Genomic_DNA"/>
</dbReference>
<dbReference type="Pfam" id="PF00664">
    <property type="entry name" value="ABC_membrane"/>
    <property type="match status" value="1"/>
</dbReference>
<dbReference type="GO" id="GO:0140359">
    <property type="term" value="F:ABC-type transporter activity"/>
    <property type="evidence" value="ECO:0007669"/>
    <property type="project" value="InterPro"/>
</dbReference>
<evidence type="ECO:0000256" key="2">
    <source>
        <dbReference type="ARBA" id="ARBA00022692"/>
    </source>
</evidence>
<dbReference type="SUPFAM" id="SSF90123">
    <property type="entry name" value="ABC transporter transmembrane region"/>
    <property type="match status" value="1"/>
</dbReference>
<feature type="domain" description="ABC transporter" evidence="8">
    <location>
        <begin position="398"/>
        <end position="618"/>
    </location>
</feature>
<name>A0A5B2TD84_9PROT</name>
<proteinExistence type="predicted"/>
<evidence type="ECO:0000256" key="7">
    <source>
        <dbReference type="SAM" id="Phobius"/>
    </source>
</evidence>
<dbReference type="PROSITE" id="PS50893">
    <property type="entry name" value="ABC_TRANSPORTER_2"/>
    <property type="match status" value="1"/>
</dbReference>
<dbReference type="AlphaFoldDB" id="A0A5B2TD84"/>
<evidence type="ECO:0000256" key="5">
    <source>
        <dbReference type="ARBA" id="ARBA00022989"/>
    </source>
</evidence>
<dbReference type="GO" id="GO:0005524">
    <property type="term" value="F:ATP binding"/>
    <property type="evidence" value="ECO:0007669"/>
    <property type="project" value="UniProtKB-KW"/>
</dbReference>
<feature type="transmembrane region" description="Helical" evidence="7">
    <location>
        <begin position="117"/>
        <end position="138"/>
    </location>
</feature>
<evidence type="ECO:0000256" key="4">
    <source>
        <dbReference type="ARBA" id="ARBA00022840"/>
    </source>
</evidence>
<dbReference type="Gene3D" id="3.40.50.300">
    <property type="entry name" value="P-loop containing nucleotide triphosphate hydrolases"/>
    <property type="match status" value="1"/>
</dbReference>
<dbReference type="SUPFAM" id="SSF52540">
    <property type="entry name" value="P-loop containing nucleoside triphosphate hydrolases"/>
    <property type="match status" value="1"/>
</dbReference>
<evidence type="ECO:0000259" key="8">
    <source>
        <dbReference type="PROSITE" id="PS50893"/>
    </source>
</evidence>
<dbReference type="InterPro" id="IPR039421">
    <property type="entry name" value="Type_1_exporter"/>
</dbReference>
<keyword evidence="11" id="KW-1185">Reference proteome</keyword>
<dbReference type="InterPro" id="IPR003439">
    <property type="entry name" value="ABC_transporter-like_ATP-bd"/>
</dbReference>
<keyword evidence="6 7" id="KW-0472">Membrane</keyword>
<dbReference type="InterPro" id="IPR003593">
    <property type="entry name" value="AAA+_ATPase"/>
</dbReference>
<dbReference type="PANTHER" id="PTHR24221:SF248">
    <property type="entry name" value="ABC TRANSPORTER TRANSMEMBRANE REGION"/>
    <property type="match status" value="1"/>
</dbReference>
<dbReference type="InterPro" id="IPR036640">
    <property type="entry name" value="ABC1_TM_sf"/>
</dbReference>
<protein>
    <submittedName>
        <fullName evidence="10">ATP-binding cassette domain-containing protein</fullName>
    </submittedName>
</protein>
<keyword evidence="3" id="KW-0547">Nucleotide-binding</keyword>
<keyword evidence="5 7" id="KW-1133">Transmembrane helix</keyword>
<evidence type="ECO:0000256" key="3">
    <source>
        <dbReference type="ARBA" id="ARBA00022741"/>
    </source>
</evidence>
<keyword evidence="4 10" id="KW-0067">ATP-binding</keyword>
<evidence type="ECO:0000256" key="6">
    <source>
        <dbReference type="ARBA" id="ARBA00023136"/>
    </source>
</evidence>
<feature type="transmembrane region" description="Helical" evidence="7">
    <location>
        <begin position="82"/>
        <end position="105"/>
    </location>
</feature>
<evidence type="ECO:0000313" key="11">
    <source>
        <dbReference type="Proteomes" id="UP000322110"/>
    </source>
</evidence>
<evidence type="ECO:0000313" key="10">
    <source>
        <dbReference type="EMBL" id="KAA2212466.1"/>
    </source>
</evidence>
<dbReference type="Gene3D" id="1.20.1560.10">
    <property type="entry name" value="ABC transporter type 1, transmembrane domain"/>
    <property type="match status" value="1"/>
</dbReference>
<comment type="caution">
    <text evidence="10">The sequence shown here is derived from an EMBL/GenBank/DDBJ whole genome shotgun (WGS) entry which is preliminary data.</text>
</comment>
<dbReference type="InterPro" id="IPR027417">
    <property type="entry name" value="P-loop_NTPase"/>
</dbReference>
<evidence type="ECO:0000259" key="9">
    <source>
        <dbReference type="PROSITE" id="PS50929"/>
    </source>
</evidence>
<dbReference type="GO" id="GO:0016887">
    <property type="term" value="F:ATP hydrolysis activity"/>
    <property type="evidence" value="ECO:0007669"/>
    <property type="project" value="InterPro"/>
</dbReference>
<dbReference type="PANTHER" id="PTHR24221">
    <property type="entry name" value="ATP-BINDING CASSETTE SUB-FAMILY B"/>
    <property type="match status" value="1"/>
</dbReference>
<dbReference type="GO" id="GO:0034040">
    <property type="term" value="F:ATPase-coupled lipid transmembrane transporter activity"/>
    <property type="evidence" value="ECO:0007669"/>
    <property type="project" value="TreeGrafter"/>
</dbReference>
<dbReference type="GO" id="GO:0005886">
    <property type="term" value="C:plasma membrane"/>
    <property type="evidence" value="ECO:0007669"/>
    <property type="project" value="UniProtKB-SubCell"/>
</dbReference>